<sequence length="116" mass="13114">MILYLHDHKMKCNEVFSNPDYLAPRNSSTTKLSPCCCSYTNCLFIFLSLLTIGKCVVTQLDAGEIESSSKIILPPKCVPYICYGVNCWCCKRDPVGDGQCFKTLEECKSNRKCPWL</sequence>
<name>A0A816SQL7_BRANA</name>
<evidence type="ECO:0000313" key="2">
    <source>
        <dbReference type="EMBL" id="CAF2156996.1"/>
    </source>
</evidence>
<proteinExistence type="predicted"/>
<dbReference type="EMBL" id="HG994360">
    <property type="protein sequence ID" value="CAF2087773.1"/>
    <property type="molecule type" value="Genomic_DNA"/>
</dbReference>
<protein>
    <submittedName>
        <fullName evidence="1">(rape) hypothetical protein</fullName>
    </submittedName>
</protein>
<gene>
    <name evidence="1" type="ORF">DARMORV10_A06P30400.1</name>
    <name evidence="2" type="ORF">DARMORV10_A07P01940.1</name>
</gene>
<accession>A0A816SQL7</accession>
<organism evidence="1">
    <name type="scientific">Brassica napus</name>
    <name type="common">Rape</name>
    <dbReference type="NCBI Taxonomy" id="3708"/>
    <lineage>
        <taxon>Eukaryota</taxon>
        <taxon>Viridiplantae</taxon>
        <taxon>Streptophyta</taxon>
        <taxon>Embryophyta</taxon>
        <taxon>Tracheophyta</taxon>
        <taxon>Spermatophyta</taxon>
        <taxon>Magnoliopsida</taxon>
        <taxon>eudicotyledons</taxon>
        <taxon>Gunneridae</taxon>
        <taxon>Pentapetalae</taxon>
        <taxon>rosids</taxon>
        <taxon>malvids</taxon>
        <taxon>Brassicales</taxon>
        <taxon>Brassicaceae</taxon>
        <taxon>Brassiceae</taxon>
        <taxon>Brassica</taxon>
    </lineage>
</organism>
<dbReference type="Proteomes" id="UP001295469">
    <property type="component" value="Chromosome A07"/>
</dbReference>
<reference evidence="1" key="1">
    <citation type="submission" date="2021-01" db="EMBL/GenBank/DDBJ databases">
        <authorList>
            <consortium name="Genoscope - CEA"/>
            <person name="William W."/>
        </authorList>
    </citation>
    <scope>NUCLEOTIDE SEQUENCE</scope>
</reference>
<dbReference type="Proteomes" id="UP001295469">
    <property type="component" value="Chromosome A06"/>
</dbReference>
<dbReference type="AlphaFoldDB" id="A0A816SQL7"/>
<evidence type="ECO:0000313" key="1">
    <source>
        <dbReference type="EMBL" id="CAF2087773.1"/>
    </source>
</evidence>
<dbReference type="EMBL" id="HG994361">
    <property type="protein sequence ID" value="CAF2156996.1"/>
    <property type="molecule type" value="Genomic_DNA"/>
</dbReference>